<reference evidence="2 3" key="1">
    <citation type="submission" date="2024-01" db="EMBL/GenBank/DDBJ databases">
        <title>Complete genome of Cladobotryum mycophilum ATHUM6906.</title>
        <authorList>
            <person name="Christinaki A.C."/>
            <person name="Myridakis A.I."/>
            <person name="Kouvelis V.N."/>
        </authorList>
    </citation>
    <scope>NUCLEOTIDE SEQUENCE [LARGE SCALE GENOMIC DNA]</scope>
    <source>
        <strain evidence="2 3">ATHUM6906</strain>
    </source>
</reference>
<evidence type="ECO:0000313" key="3">
    <source>
        <dbReference type="Proteomes" id="UP001338125"/>
    </source>
</evidence>
<comment type="caution">
    <text evidence="2">The sequence shown here is derived from an EMBL/GenBank/DDBJ whole genome shotgun (WGS) entry which is preliminary data.</text>
</comment>
<proteinExistence type="predicted"/>
<evidence type="ECO:0000256" key="1">
    <source>
        <dbReference type="SAM" id="Phobius"/>
    </source>
</evidence>
<sequence length="365" mass="40736">MADIAHLILGREEGSAECEFVGEGMADIAGIGIIVGFVGQALISLSLACWVFLLSKHGNLDVLHDEGTVEYAIARKRLECVLDILMVGNDIQMLLGSSYMITVFASGDTIDLYHLHLVFDITLQCRRPHLLDLLQRQTIPIQNQHVPQTQTTLPLRPLDPRHRGVYIFAVMYLALLIFVCQRLNEWSPDHEPGRCYHAHLVTHPGATHPFADRIYIIITGIWTLLTTLAAAFFGARWRHSVLILATLQFPVHLYMALALRTANQGKLAGEEEHENGWDFGQTTAVLLLAMAVRELLSKGWEFYAFERDVRKDGLKKTPSGATQLIPARELNDLEYRGSGGVYYDEGYNHVEGGAPYVKPAVQGPK</sequence>
<evidence type="ECO:0000313" key="2">
    <source>
        <dbReference type="EMBL" id="KAK5995734.1"/>
    </source>
</evidence>
<dbReference type="EMBL" id="JAVFKD010000004">
    <property type="protein sequence ID" value="KAK5995734.1"/>
    <property type="molecule type" value="Genomic_DNA"/>
</dbReference>
<protein>
    <submittedName>
        <fullName evidence="2">Uncharacterized protein</fullName>
    </submittedName>
</protein>
<dbReference type="PANTHER" id="PTHR37577">
    <property type="entry name" value="INTEGRAL MEMBRANE PROTEIN"/>
    <property type="match status" value="1"/>
</dbReference>
<feature type="transmembrane region" description="Helical" evidence="1">
    <location>
        <begin position="28"/>
        <end position="53"/>
    </location>
</feature>
<keyword evidence="1" id="KW-0472">Membrane</keyword>
<gene>
    <name evidence="2" type="ORF">PT974_04152</name>
</gene>
<keyword evidence="3" id="KW-1185">Reference proteome</keyword>
<keyword evidence="1" id="KW-1133">Transmembrane helix</keyword>
<organism evidence="2 3">
    <name type="scientific">Cladobotryum mycophilum</name>
    <dbReference type="NCBI Taxonomy" id="491253"/>
    <lineage>
        <taxon>Eukaryota</taxon>
        <taxon>Fungi</taxon>
        <taxon>Dikarya</taxon>
        <taxon>Ascomycota</taxon>
        <taxon>Pezizomycotina</taxon>
        <taxon>Sordariomycetes</taxon>
        <taxon>Hypocreomycetidae</taxon>
        <taxon>Hypocreales</taxon>
        <taxon>Hypocreaceae</taxon>
        <taxon>Cladobotryum</taxon>
    </lineage>
</organism>
<dbReference type="InterPro" id="IPR053018">
    <property type="entry name" value="Elsinochrome_Biosynth-Asso"/>
</dbReference>
<name>A0ABR0SUP1_9HYPO</name>
<keyword evidence="1" id="KW-0812">Transmembrane</keyword>
<feature type="transmembrane region" description="Helical" evidence="1">
    <location>
        <begin position="241"/>
        <end position="259"/>
    </location>
</feature>
<accession>A0ABR0SUP1</accession>
<dbReference type="PANTHER" id="PTHR37577:SF1">
    <property type="entry name" value="INTEGRAL MEMBRANE PROTEIN"/>
    <property type="match status" value="1"/>
</dbReference>
<dbReference type="Proteomes" id="UP001338125">
    <property type="component" value="Unassembled WGS sequence"/>
</dbReference>
<feature type="transmembrane region" description="Helical" evidence="1">
    <location>
        <begin position="165"/>
        <end position="184"/>
    </location>
</feature>
<feature type="transmembrane region" description="Helical" evidence="1">
    <location>
        <begin position="214"/>
        <end position="234"/>
    </location>
</feature>